<name>A0ABD0QVY5_CIRMR</name>
<feature type="non-terminal residue" evidence="2">
    <location>
        <position position="77"/>
    </location>
</feature>
<gene>
    <name evidence="2" type="ORF">M9458_013089</name>
</gene>
<proteinExistence type="predicted"/>
<evidence type="ECO:0000256" key="1">
    <source>
        <dbReference type="SAM" id="Phobius"/>
    </source>
</evidence>
<keyword evidence="1" id="KW-1133">Transmembrane helix</keyword>
<comment type="caution">
    <text evidence="2">The sequence shown here is derived from an EMBL/GenBank/DDBJ whole genome shotgun (WGS) entry which is preliminary data.</text>
</comment>
<evidence type="ECO:0000313" key="2">
    <source>
        <dbReference type="EMBL" id="KAL0190391.1"/>
    </source>
</evidence>
<protein>
    <submittedName>
        <fullName evidence="2">Uncharacterized protein</fullName>
    </submittedName>
</protein>
<evidence type="ECO:0000313" key="3">
    <source>
        <dbReference type="Proteomes" id="UP001529510"/>
    </source>
</evidence>
<accession>A0ABD0QVY5</accession>
<sequence length="77" mass="8497">MSSSYLRGLNMAAFFTANKIILFVTFTVYVLVGNKISASRVFVAVSLYSAVRLTVTLFFPAAIEKVSESAISIRRIK</sequence>
<keyword evidence="1" id="KW-0812">Transmembrane</keyword>
<keyword evidence="1" id="KW-0472">Membrane</keyword>
<dbReference type="AlphaFoldDB" id="A0ABD0QVY5"/>
<organism evidence="2 3">
    <name type="scientific">Cirrhinus mrigala</name>
    <name type="common">Mrigala</name>
    <dbReference type="NCBI Taxonomy" id="683832"/>
    <lineage>
        <taxon>Eukaryota</taxon>
        <taxon>Metazoa</taxon>
        <taxon>Chordata</taxon>
        <taxon>Craniata</taxon>
        <taxon>Vertebrata</taxon>
        <taxon>Euteleostomi</taxon>
        <taxon>Actinopterygii</taxon>
        <taxon>Neopterygii</taxon>
        <taxon>Teleostei</taxon>
        <taxon>Ostariophysi</taxon>
        <taxon>Cypriniformes</taxon>
        <taxon>Cyprinidae</taxon>
        <taxon>Labeoninae</taxon>
        <taxon>Labeonini</taxon>
        <taxon>Cirrhinus</taxon>
    </lineage>
</organism>
<keyword evidence="3" id="KW-1185">Reference proteome</keyword>
<reference evidence="2 3" key="1">
    <citation type="submission" date="2024-05" db="EMBL/GenBank/DDBJ databases">
        <title>Genome sequencing and assembly of Indian major carp, Cirrhinus mrigala (Hamilton, 1822).</title>
        <authorList>
            <person name="Mohindra V."/>
            <person name="Chowdhury L.M."/>
            <person name="Lal K."/>
            <person name="Jena J.K."/>
        </authorList>
    </citation>
    <scope>NUCLEOTIDE SEQUENCE [LARGE SCALE GENOMIC DNA]</scope>
    <source>
        <strain evidence="2">CM1030</strain>
        <tissue evidence="2">Blood</tissue>
    </source>
</reference>
<dbReference type="EMBL" id="JAMKFB020000006">
    <property type="protein sequence ID" value="KAL0190391.1"/>
    <property type="molecule type" value="Genomic_DNA"/>
</dbReference>
<dbReference type="Proteomes" id="UP001529510">
    <property type="component" value="Unassembled WGS sequence"/>
</dbReference>
<feature type="transmembrane region" description="Helical" evidence="1">
    <location>
        <begin position="12"/>
        <end position="32"/>
    </location>
</feature>
<feature type="transmembrane region" description="Helical" evidence="1">
    <location>
        <begin position="41"/>
        <end position="63"/>
    </location>
</feature>